<dbReference type="GO" id="GO:0006751">
    <property type="term" value="P:glutathione catabolic process"/>
    <property type="evidence" value="ECO:0007669"/>
    <property type="project" value="InterPro"/>
</dbReference>
<dbReference type="Pfam" id="PF01019">
    <property type="entry name" value="G_glu_transpept"/>
    <property type="match status" value="2"/>
</dbReference>
<dbReference type="SUPFAM" id="SSF56235">
    <property type="entry name" value="N-terminal nucleophile aminohydrolases (Ntn hydrolases)"/>
    <property type="match status" value="2"/>
</dbReference>
<dbReference type="PANTHER" id="PTHR11686">
    <property type="entry name" value="GAMMA GLUTAMYL TRANSPEPTIDASE"/>
    <property type="match status" value="1"/>
</dbReference>
<gene>
    <name evidence="2" type="primary">LOC118761849</name>
</gene>
<evidence type="ECO:0000313" key="1">
    <source>
        <dbReference type="Proteomes" id="UP000515154"/>
    </source>
</evidence>
<dbReference type="Proteomes" id="UP000515154">
    <property type="component" value="Unplaced"/>
</dbReference>
<dbReference type="RefSeq" id="XP_036355902.1">
    <property type="nucleotide sequence ID" value="XM_036500009.1"/>
</dbReference>
<dbReference type="PANTHER" id="PTHR11686:SF9">
    <property type="entry name" value="RE13973P"/>
    <property type="match status" value="1"/>
</dbReference>
<dbReference type="KEGG" id="osn:118761849"/>
<dbReference type="GO" id="GO:0036374">
    <property type="term" value="F:glutathione hydrolase activity"/>
    <property type="evidence" value="ECO:0007669"/>
    <property type="project" value="InterPro"/>
</dbReference>
<dbReference type="AlphaFoldDB" id="A0A7E6EM65"/>
<organism evidence="1 2">
    <name type="scientific">Octopus sinensis</name>
    <name type="common">East Asian common octopus</name>
    <dbReference type="NCBI Taxonomy" id="2607531"/>
    <lineage>
        <taxon>Eukaryota</taxon>
        <taxon>Metazoa</taxon>
        <taxon>Spiralia</taxon>
        <taxon>Lophotrochozoa</taxon>
        <taxon>Mollusca</taxon>
        <taxon>Cephalopoda</taxon>
        <taxon>Coleoidea</taxon>
        <taxon>Octopodiformes</taxon>
        <taxon>Octopoda</taxon>
        <taxon>Incirrata</taxon>
        <taxon>Octopodidae</taxon>
        <taxon>Octopus</taxon>
    </lineage>
</organism>
<evidence type="ECO:0000313" key="2">
    <source>
        <dbReference type="RefSeq" id="XP_036355902.1"/>
    </source>
</evidence>
<keyword evidence="1" id="KW-1185">Reference proteome</keyword>
<dbReference type="GO" id="GO:0005886">
    <property type="term" value="C:plasma membrane"/>
    <property type="evidence" value="ECO:0007669"/>
    <property type="project" value="TreeGrafter"/>
</dbReference>
<protein>
    <submittedName>
        <fullName evidence="2">Glutathione hydrolase proenzyme 2-like</fullName>
    </submittedName>
</protein>
<sequence length="192" mass="20541">MYFFNMKITELKMIIGGLIILALSISIALGIDTILIHRKTENIHGAVSSSSPLCSSHGRSILKDGGSAVDAAISVALCIGVVNAHSSGIGGLISGDRSLVGEPLLLSEIRQETLRPKAFNTKISIQEIRYTPQLGNIYSSNISNTCCVRKEGEKVKLTELATTLSIIASEGIKPFYEGEIADNIISAVYQSF</sequence>
<dbReference type="InterPro" id="IPR000101">
    <property type="entry name" value="GGT_peptidase"/>
</dbReference>
<name>A0A7E6EM65_9MOLL</name>
<dbReference type="InterPro" id="IPR029055">
    <property type="entry name" value="Ntn_hydrolases_N"/>
</dbReference>
<reference evidence="2" key="1">
    <citation type="submission" date="2025-08" db="UniProtKB">
        <authorList>
            <consortium name="RefSeq"/>
        </authorList>
    </citation>
    <scope>IDENTIFICATION</scope>
</reference>
<accession>A0A7E6EM65</accession>
<proteinExistence type="predicted"/>